<accession>A0A4Y7K8D9</accession>
<dbReference type="Proteomes" id="UP000316621">
    <property type="component" value="Chromosome 7"/>
</dbReference>
<evidence type="ECO:0000256" key="1">
    <source>
        <dbReference type="ARBA" id="ARBA00022737"/>
    </source>
</evidence>
<keyword evidence="4" id="KW-1185">Reference proteome</keyword>
<dbReference type="Pfam" id="PF01535">
    <property type="entry name" value="PPR"/>
    <property type="match status" value="2"/>
</dbReference>
<dbReference type="FunFam" id="1.25.40.10:FF:000470">
    <property type="entry name" value="Pentatricopeptide repeat-containing protein At5g66520"/>
    <property type="match status" value="1"/>
</dbReference>
<dbReference type="PROSITE" id="PS51375">
    <property type="entry name" value="PPR"/>
    <property type="match status" value="1"/>
</dbReference>
<dbReference type="InterPro" id="IPR011990">
    <property type="entry name" value="TPR-like_helical_dom_sf"/>
</dbReference>
<gene>
    <name evidence="3" type="ORF">C5167_032180</name>
</gene>
<dbReference type="AlphaFoldDB" id="A0A4Y7K8D9"/>
<sequence length="183" mass="21086">MRDLIQIHGKKIKTGRIRDPFAAAEILQFSALTSNGDLQYARLLFDRMEEPNCFSFNTIIRAFSETNNQSVESLIIFSQMLYNEFVEPNRFTFPSILKACAKMRRIEEGKQVHCQVIKRGLGLDIDEFIVSNLVRMYAVCGLMKDARKLFDKSGVTRKESISDGNVVLWNVMIDGYIRIEDFD</sequence>
<keyword evidence="1" id="KW-0677">Repeat</keyword>
<evidence type="ECO:0008006" key="5">
    <source>
        <dbReference type="Google" id="ProtNLM"/>
    </source>
</evidence>
<dbReference type="EMBL" id="CM010721">
    <property type="protein sequence ID" value="RZC69076.1"/>
    <property type="molecule type" value="Genomic_DNA"/>
</dbReference>
<evidence type="ECO:0000313" key="4">
    <source>
        <dbReference type="Proteomes" id="UP000316621"/>
    </source>
</evidence>
<organism evidence="3 4">
    <name type="scientific">Papaver somniferum</name>
    <name type="common">Opium poppy</name>
    <dbReference type="NCBI Taxonomy" id="3469"/>
    <lineage>
        <taxon>Eukaryota</taxon>
        <taxon>Viridiplantae</taxon>
        <taxon>Streptophyta</taxon>
        <taxon>Embryophyta</taxon>
        <taxon>Tracheophyta</taxon>
        <taxon>Spermatophyta</taxon>
        <taxon>Magnoliopsida</taxon>
        <taxon>Ranunculales</taxon>
        <taxon>Papaveraceae</taxon>
        <taxon>Papaveroideae</taxon>
        <taxon>Papaver</taxon>
    </lineage>
</organism>
<dbReference type="OMA" id="IMACVCE"/>
<dbReference type="Pfam" id="PF13812">
    <property type="entry name" value="PPR_3"/>
    <property type="match status" value="1"/>
</dbReference>
<reference evidence="3 4" key="1">
    <citation type="journal article" date="2018" name="Science">
        <title>The opium poppy genome and morphinan production.</title>
        <authorList>
            <person name="Guo L."/>
            <person name="Winzer T."/>
            <person name="Yang X."/>
            <person name="Li Y."/>
            <person name="Ning Z."/>
            <person name="He Z."/>
            <person name="Teodor R."/>
            <person name="Lu Y."/>
            <person name="Bowser T.A."/>
            <person name="Graham I.A."/>
            <person name="Ye K."/>
        </authorList>
    </citation>
    <scope>NUCLEOTIDE SEQUENCE [LARGE SCALE GENOMIC DNA]</scope>
    <source>
        <strain evidence="4">cv. HN1</strain>
        <tissue evidence="3">Leaves</tissue>
    </source>
</reference>
<name>A0A4Y7K8D9_PAPSO</name>
<dbReference type="PANTHER" id="PTHR47926:SF452">
    <property type="entry name" value="PENTATRICOPEPTIDE REPEAT-CONTAINING PROTEIN"/>
    <property type="match status" value="1"/>
</dbReference>
<dbReference type="GO" id="GO:0009451">
    <property type="term" value="P:RNA modification"/>
    <property type="evidence" value="ECO:0007669"/>
    <property type="project" value="InterPro"/>
</dbReference>
<dbReference type="GO" id="GO:0003723">
    <property type="term" value="F:RNA binding"/>
    <property type="evidence" value="ECO:0007669"/>
    <property type="project" value="InterPro"/>
</dbReference>
<dbReference type="InterPro" id="IPR002885">
    <property type="entry name" value="PPR_rpt"/>
</dbReference>
<dbReference type="Gramene" id="RZC69076">
    <property type="protein sequence ID" value="RZC69076"/>
    <property type="gene ID" value="C5167_032180"/>
</dbReference>
<dbReference type="Gene3D" id="1.25.40.10">
    <property type="entry name" value="Tetratricopeptide repeat domain"/>
    <property type="match status" value="2"/>
</dbReference>
<proteinExistence type="predicted"/>
<dbReference type="PANTHER" id="PTHR47926">
    <property type="entry name" value="PENTATRICOPEPTIDE REPEAT-CONTAINING PROTEIN"/>
    <property type="match status" value="1"/>
</dbReference>
<feature type="repeat" description="PPR" evidence="2">
    <location>
        <begin position="89"/>
        <end position="123"/>
    </location>
</feature>
<dbReference type="InterPro" id="IPR046960">
    <property type="entry name" value="PPR_At4g14850-like_plant"/>
</dbReference>
<evidence type="ECO:0000256" key="2">
    <source>
        <dbReference type="PROSITE-ProRule" id="PRU00708"/>
    </source>
</evidence>
<evidence type="ECO:0000313" key="3">
    <source>
        <dbReference type="EMBL" id="RZC69076.1"/>
    </source>
</evidence>
<protein>
    <recommendedName>
        <fullName evidence="5">Pentacotripeptide-repeat region of PRORP domain-containing protein</fullName>
    </recommendedName>
</protein>